<proteinExistence type="predicted"/>
<protein>
    <submittedName>
        <fullName evidence="1">GH43/DUF377 family glycosyl hydrolase</fullName>
    </submittedName>
</protein>
<accession>A0ABS2N3G7</accession>
<dbReference type="Proteomes" id="UP001296943">
    <property type="component" value="Unassembled WGS sequence"/>
</dbReference>
<keyword evidence="1" id="KW-0378">Hydrolase</keyword>
<comment type="caution">
    <text evidence="1">The sequence shown here is derived from an EMBL/GenBank/DDBJ whole genome shotgun (WGS) entry which is preliminary data.</text>
</comment>
<evidence type="ECO:0000313" key="2">
    <source>
        <dbReference type="Proteomes" id="UP001296943"/>
    </source>
</evidence>
<keyword evidence="2" id="KW-1185">Reference proteome</keyword>
<dbReference type="GO" id="GO:0016787">
    <property type="term" value="F:hydrolase activity"/>
    <property type="evidence" value="ECO:0007669"/>
    <property type="project" value="UniProtKB-KW"/>
</dbReference>
<dbReference type="Gene3D" id="2.115.10.20">
    <property type="entry name" value="Glycosyl hydrolase domain, family 43"/>
    <property type="match status" value="1"/>
</dbReference>
<dbReference type="EMBL" id="JAFBDR010000020">
    <property type="protein sequence ID" value="MBM7572675.1"/>
    <property type="molecule type" value="Genomic_DNA"/>
</dbReference>
<sequence length="328" mass="37557">MSTLKTSYKDKWSAAPLFNPEDGKVVCSPTGEGVGYWVGAPTIMFDDKDSTFYLYYRVRQPRGFGDDERGFEVRIARSLDGENFQDAWSVHKKELNSSSIERSALVKINDNLYRLYISYVDPEDSRWRIDVIESKTPDSFDVKKRQKVLTAADLAVEGVKDPYVINVNDKYYMYFVFAKGLEDAEDTDMHKTGDVHNTGLAVAPTGLAISEDGINFKWIDTVLPVGMDGWDKYQSRLTTIIPYNNAYTVLWDGSVGVEQNYEEKGAVAITYDLRTFAKVNYNEPLLETSSKKAVRYVDALVLDGYIWYYYEYTRDDGAHELRLYKTKI</sequence>
<reference evidence="1 2" key="1">
    <citation type="submission" date="2021-01" db="EMBL/GenBank/DDBJ databases">
        <title>Genomic Encyclopedia of Type Strains, Phase IV (KMG-IV): sequencing the most valuable type-strain genomes for metagenomic binning, comparative biology and taxonomic classification.</title>
        <authorList>
            <person name="Goeker M."/>
        </authorList>
    </citation>
    <scope>NUCLEOTIDE SEQUENCE [LARGE SCALE GENOMIC DNA]</scope>
    <source>
        <strain evidence="1 2">DSM 23711</strain>
    </source>
</reference>
<dbReference type="RefSeq" id="WP_204501249.1">
    <property type="nucleotide sequence ID" value="NZ_JAFBDR010000020.1"/>
</dbReference>
<dbReference type="SUPFAM" id="SSF75005">
    <property type="entry name" value="Arabinanase/levansucrase/invertase"/>
    <property type="match status" value="1"/>
</dbReference>
<name>A0ABS2N3G7_9BACI</name>
<dbReference type="InterPro" id="IPR023296">
    <property type="entry name" value="Glyco_hydro_beta-prop_sf"/>
</dbReference>
<organism evidence="1 2">
    <name type="scientific">Aquibacillus albus</name>
    <dbReference type="NCBI Taxonomy" id="1168171"/>
    <lineage>
        <taxon>Bacteria</taxon>
        <taxon>Bacillati</taxon>
        <taxon>Bacillota</taxon>
        <taxon>Bacilli</taxon>
        <taxon>Bacillales</taxon>
        <taxon>Bacillaceae</taxon>
        <taxon>Aquibacillus</taxon>
    </lineage>
</organism>
<evidence type="ECO:0000313" key="1">
    <source>
        <dbReference type="EMBL" id="MBM7572675.1"/>
    </source>
</evidence>
<gene>
    <name evidence="1" type="ORF">JOC48_003206</name>
</gene>